<name>A0ACC2VTC3_9TREE</name>
<dbReference type="Proteomes" id="UP001230649">
    <property type="component" value="Unassembled WGS sequence"/>
</dbReference>
<evidence type="ECO:0000313" key="2">
    <source>
        <dbReference type="Proteomes" id="UP001230649"/>
    </source>
</evidence>
<organism evidence="1 2">
    <name type="scientific">Naganishia adeliensis</name>
    <dbReference type="NCBI Taxonomy" id="92952"/>
    <lineage>
        <taxon>Eukaryota</taxon>
        <taxon>Fungi</taxon>
        <taxon>Dikarya</taxon>
        <taxon>Basidiomycota</taxon>
        <taxon>Agaricomycotina</taxon>
        <taxon>Tremellomycetes</taxon>
        <taxon>Filobasidiales</taxon>
        <taxon>Filobasidiaceae</taxon>
        <taxon>Naganishia</taxon>
    </lineage>
</organism>
<reference evidence="1" key="1">
    <citation type="submission" date="2023-04" db="EMBL/GenBank/DDBJ databases">
        <title>Draft Genome sequencing of Naganishia species isolated from polar environments using Oxford Nanopore Technology.</title>
        <authorList>
            <person name="Leo P."/>
            <person name="Venkateswaran K."/>
        </authorList>
    </citation>
    <scope>NUCLEOTIDE SEQUENCE</scope>
    <source>
        <strain evidence="1">MNA-CCFEE 5262</strain>
    </source>
</reference>
<proteinExistence type="predicted"/>
<gene>
    <name evidence="1" type="ORF">QFC20_004942</name>
</gene>
<sequence length="94" mass="10566">MYITTESIKSEMAVREDSAKITIQATGATAWRRADVKYRKNEAFVDVIETVNFLMSKEGAVLRADVDGQIMMRAYLSGTPECKFGLNDKLVLEK</sequence>
<feature type="non-terminal residue" evidence="1">
    <location>
        <position position="94"/>
    </location>
</feature>
<evidence type="ECO:0000313" key="1">
    <source>
        <dbReference type="EMBL" id="KAJ9102670.1"/>
    </source>
</evidence>
<accession>A0ACC2VTC3</accession>
<dbReference type="EMBL" id="JASBWS010000063">
    <property type="protein sequence ID" value="KAJ9102670.1"/>
    <property type="molecule type" value="Genomic_DNA"/>
</dbReference>
<keyword evidence="2" id="KW-1185">Reference proteome</keyword>
<protein>
    <submittedName>
        <fullName evidence="1">Uncharacterized protein</fullName>
    </submittedName>
</protein>
<comment type="caution">
    <text evidence="1">The sequence shown here is derived from an EMBL/GenBank/DDBJ whole genome shotgun (WGS) entry which is preliminary data.</text>
</comment>